<proteinExistence type="predicted"/>
<dbReference type="RefSeq" id="WP_090388244.1">
    <property type="nucleotide sequence ID" value="NZ_FMZO01000001.1"/>
</dbReference>
<reference evidence="3" key="1">
    <citation type="submission" date="2016-10" db="EMBL/GenBank/DDBJ databases">
        <authorList>
            <person name="Varghese N."/>
            <person name="Submissions S."/>
        </authorList>
    </citation>
    <scope>NUCLEOTIDE SEQUENCE [LARGE SCALE GENOMIC DNA]</scope>
    <source>
        <strain evidence="3">DSM 25811 / CCM 8410 / LMG 26954 / E90</strain>
    </source>
</reference>
<gene>
    <name evidence="2" type="ORF">SAMN04487894_101295</name>
</gene>
<evidence type="ECO:0000313" key="2">
    <source>
        <dbReference type="EMBL" id="SDC08549.1"/>
    </source>
</evidence>
<dbReference type="EMBL" id="FMZO01000001">
    <property type="protein sequence ID" value="SDC08549.1"/>
    <property type="molecule type" value="Genomic_DNA"/>
</dbReference>
<organism evidence="2 3">
    <name type="scientific">Niabella drilacis (strain DSM 25811 / CCM 8410 / CCUG 62505 / LMG 26954 / E90)</name>
    <dbReference type="NCBI Taxonomy" id="1285928"/>
    <lineage>
        <taxon>Bacteria</taxon>
        <taxon>Pseudomonadati</taxon>
        <taxon>Bacteroidota</taxon>
        <taxon>Chitinophagia</taxon>
        <taxon>Chitinophagales</taxon>
        <taxon>Chitinophagaceae</taxon>
        <taxon>Niabella</taxon>
    </lineage>
</organism>
<dbReference type="AlphaFoldDB" id="A0A1G6IPX2"/>
<feature type="region of interest" description="Disordered" evidence="1">
    <location>
        <begin position="40"/>
        <end position="63"/>
    </location>
</feature>
<feature type="compositionally biased region" description="Polar residues" evidence="1">
    <location>
        <begin position="40"/>
        <end position="55"/>
    </location>
</feature>
<name>A0A1G6IPX2_NIADE</name>
<keyword evidence="3" id="KW-1185">Reference proteome</keyword>
<sequence length="117" mass="12881">MLKKRLLQTATLLLFVCGIVLFLAYRSGNFTDLLSWERTSLQSSPNGGSLNTSKPNGKDSIRIKKTTMSSSKSVVLVNYKSSGKDSAHQYYKPTKSMLSSSKSAIIFKPADSAKKIR</sequence>
<dbReference type="STRING" id="1285928.SAMN04487894_101295"/>
<dbReference type="Proteomes" id="UP000198757">
    <property type="component" value="Unassembled WGS sequence"/>
</dbReference>
<protein>
    <submittedName>
        <fullName evidence="2">Uncharacterized protein</fullName>
    </submittedName>
</protein>
<accession>A0A1G6IPX2</accession>
<evidence type="ECO:0000256" key="1">
    <source>
        <dbReference type="SAM" id="MobiDB-lite"/>
    </source>
</evidence>
<evidence type="ECO:0000313" key="3">
    <source>
        <dbReference type="Proteomes" id="UP000198757"/>
    </source>
</evidence>